<feature type="domain" description="NIDO" evidence="15">
    <location>
        <begin position="111"/>
        <end position="261"/>
    </location>
</feature>
<feature type="repeat" description="LDL-receptor class B" evidence="11">
    <location>
        <begin position="1321"/>
        <end position="1365"/>
    </location>
</feature>
<feature type="domain" description="EGF-like" evidence="13">
    <location>
        <begin position="677"/>
        <end position="716"/>
    </location>
</feature>
<dbReference type="InterPro" id="IPR024731">
    <property type="entry name" value="NELL2-like_EGF"/>
</dbReference>
<dbReference type="SMART" id="SM00682">
    <property type="entry name" value="G2F"/>
    <property type="match status" value="1"/>
</dbReference>
<dbReference type="Gene3D" id="2.120.10.30">
    <property type="entry name" value="TolB, C-terminal domain"/>
    <property type="match status" value="1"/>
</dbReference>
<evidence type="ECO:0000256" key="2">
    <source>
        <dbReference type="ARBA" id="ARBA00022525"/>
    </source>
</evidence>
<evidence type="ECO:0000256" key="11">
    <source>
        <dbReference type="PROSITE-ProRule" id="PRU00461"/>
    </source>
</evidence>
<keyword evidence="3" id="KW-0272">Extracellular matrix</keyword>
<dbReference type="PROSITE" id="PS50026">
    <property type="entry name" value="EGF_3"/>
    <property type="match status" value="5"/>
</dbReference>
<comment type="caution">
    <text evidence="10">Lacks conserved residue(s) required for the propagation of feature annotation.</text>
</comment>
<feature type="region of interest" description="Disordered" evidence="12">
    <location>
        <begin position="729"/>
        <end position="751"/>
    </location>
</feature>
<dbReference type="GO" id="GO:0017147">
    <property type="term" value="F:Wnt-protein binding"/>
    <property type="evidence" value="ECO:0007669"/>
    <property type="project" value="TreeGrafter"/>
</dbReference>
<feature type="repeat" description="LDL-receptor class B" evidence="11">
    <location>
        <begin position="1278"/>
        <end position="1320"/>
    </location>
</feature>
<dbReference type="Gene3D" id="2.40.155.10">
    <property type="entry name" value="Green fluorescent protein"/>
    <property type="match status" value="1"/>
</dbReference>
<dbReference type="InterPro" id="IPR006605">
    <property type="entry name" value="G2_nidogen/fibulin_G2F"/>
</dbReference>
<dbReference type="InterPro" id="IPR011042">
    <property type="entry name" value="6-blade_b-propeller_TolB-like"/>
</dbReference>
<feature type="domain" description="EGF-like" evidence="13">
    <location>
        <begin position="934"/>
        <end position="973"/>
    </location>
</feature>
<dbReference type="InterPro" id="IPR050778">
    <property type="entry name" value="Cueball_EGF_LRP_Nidogen"/>
</dbReference>
<feature type="disulfide bond" evidence="10">
    <location>
        <begin position="894"/>
        <end position="911"/>
    </location>
</feature>
<feature type="compositionally biased region" description="Acidic residues" evidence="12">
    <location>
        <begin position="275"/>
        <end position="291"/>
    </location>
</feature>
<dbReference type="EMBL" id="JAKKPZ010000009">
    <property type="protein sequence ID" value="KAI1717083.1"/>
    <property type="molecule type" value="Genomic_DNA"/>
</dbReference>
<dbReference type="SUPFAM" id="SSF54511">
    <property type="entry name" value="GFP-like"/>
    <property type="match status" value="1"/>
</dbReference>
<dbReference type="FunFam" id="2.120.10.30:FF:000241">
    <property type="entry name" value="Low-density lipoprotein receptor-related protein 6"/>
    <property type="match status" value="1"/>
</dbReference>
<evidence type="ECO:0000256" key="10">
    <source>
        <dbReference type="PROSITE-ProRule" id="PRU00076"/>
    </source>
</evidence>
<dbReference type="SMART" id="SM00181">
    <property type="entry name" value="EGF"/>
    <property type="match status" value="11"/>
</dbReference>
<feature type="domain" description="Nidogen G2 beta-barrel" evidence="14">
    <location>
        <begin position="434"/>
        <end position="665"/>
    </location>
</feature>
<keyword evidence="5" id="KW-0732">Signal</keyword>
<dbReference type="SUPFAM" id="SSF57184">
    <property type="entry name" value="Growth factor receptor domain"/>
    <property type="match status" value="1"/>
</dbReference>
<dbReference type="PROSITE" id="PS01186">
    <property type="entry name" value="EGF_2"/>
    <property type="match status" value="6"/>
</dbReference>
<evidence type="ECO:0000256" key="8">
    <source>
        <dbReference type="ARBA" id="ARBA00023157"/>
    </source>
</evidence>
<evidence type="ECO:0000313" key="16">
    <source>
        <dbReference type="EMBL" id="KAI1717083.1"/>
    </source>
</evidence>
<comment type="subcellular location">
    <subcellularLocation>
        <location evidence="1">Secreted</location>
        <location evidence="1">Extracellular space</location>
        <location evidence="1">Extracellular matrix</location>
    </subcellularLocation>
</comment>
<dbReference type="GO" id="GO:0060070">
    <property type="term" value="P:canonical Wnt signaling pathway"/>
    <property type="evidence" value="ECO:0007669"/>
    <property type="project" value="TreeGrafter"/>
</dbReference>
<evidence type="ECO:0000259" key="13">
    <source>
        <dbReference type="PROSITE" id="PS50026"/>
    </source>
</evidence>
<dbReference type="InterPro" id="IPR009017">
    <property type="entry name" value="GFP"/>
</dbReference>
<dbReference type="SUPFAM" id="SSF63825">
    <property type="entry name" value="YWTD domain"/>
    <property type="match status" value="1"/>
</dbReference>
<dbReference type="SMART" id="SM00135">
    <property type="entry name" value="LY"/>
    <property type="match status" value="5"/>
</dbReference>
<dbReference type="GO" id="GO:0007160">
    <property type="term" value="P:cell-matrix adhesion"/>
    <property type="evidence" value="ECO:0007669"/>
    <property type="project" value="InterPro"/>
</dbReference>
<evidence type="ECO:0000256" key="9">
    <source>
        <dbReference type="ARBA" id="ARBA00023180"/>
    </source>
</evidence>
<protein>
    <submittedName>
        <fullName evidence="16">G2F domain-containing protein</fullName>
    </submittedName>
</protein>
<feature type="domain" description="EGF-like" evidence="13">
    <location>
        <begin position="884"/>
        <end position="925"/>
    </location>
</feature>
<gene>
    <name evidence="16" type="ORF">DdX_06811</name>
</gene>
<dbReference type="Pfam" id="PF12947">
    <property type="entry name" value="EGF_3"/>
    <property type="match status" value="1"/>
</dbReference>
<dbReference type="InterPro" id="IPR000742">
    <property type="entry name" value="EGF"/>
</dbReference>
<keyword evidence="17" id="KW-1185">Reference proteome</keyword>
<dbReference type="Pfam" id="PF07474">
    <property type="entry name" value="G2F"/>
    <property type="match status" value="1"/>
</dbReference>
<dbReference type="GO" id="GO:0042813">
    <property type="term" value="F:Wnt receptor activity"/>
    <property type="evidence" value="ECO:0007669"/>
    <property type="project" value="TreeGrafter"/>
</dbReference>
<dbReference type="Gene3D" id="2.10.25.10">
    <property type="entry name" value="Laminin"/>
    <property type="match status" value="7"/>
</dbReference>
<evidence type="ECO:0000256" key="6">
    <source>
        <dbReference type="ARBA" id="ARBA00022737"/>
    </source>
</evidence>
<evidence type="ECO:0000259" key="15">
    <source>
        <dbReference type="PROSITE" id="PS51220"/>
    </source>
</evidence>
<sequence length="1498" mass="164886">MTKAKTPYLLCNGTYCTIRWRHFILFLATISLVEKISAAAILMPYGTHEGDQVLSSQPSDVTAATTLPQPFTFFERQHTELYISENGAISLSAPISPSALENAGLDAEKKDIIAIFYTPTRGGTIYYRTGHEGSPLGREISAKIRRAFFSEVEVFEAQSVVLITWENVKSLEQSQAARANTYQLALATNSKNSYAIFIYSKLEWSSIKSSDGQVKYPQAGFYSADGRSEKLVNSGTANVSALTGITNFNENGLFLFRVSGSHPIDPRHASGSSDPDNDEYEYPTDQEEYDPDAPVGDCPNDPFRDHCPSHCNVITDDRDCTLCVCSSIVSEHSGHPSYAKVSPNDIEPVVDDRSAINLDSQVDQANELSNNQVNSEQIPLRTADLSCNPNAPTQCHANASCVHFGQAGGGTSGYCCDCQPSQYGNGVECLAKDTPLRINGVFEGAINGKSIERTDIFAYIQVQDGQQHTALARIPKDAGWSLALLDSIGNGIGWMFAKAYEGSASNVLNGFQLTGGAFNRTITIHLGDRYAIVVRQQFTDRQFSDNFAINIFVSGTLPEFPVDKKATIEFPAFEETYRREGAGIIRSYNERHILVTEEGGEKKQYRVTTDQQIHYRECAAKVNAESNVQVVRYDRISAQYHAEQGIVRFASQAWTGTQPSQPLTNGNTVNIEQPNGNGDPCSPGTHYCTEPNMVCRPNQHIYRCECLPGYQFERDSTVDAGFRCVAVSSGSQASGTHPDHRSQPNQARPNGQATCSTHQQCHQWGECVFNTVEAQQKREGVCKCRGWYEGDGVSHCGPPEETIHPVDSAPANQQPQNVAEQCGEYTCDVNAECIGDSEKTKNCVCRIGWHGNGIHCVTNGNQQSYQQQWDRARDSYQHSPSVNVGSVCHEDTECGLNAKCLYNAQVNYYRCECLPSYTGNGVECTREVSVSSPSEASCESRLACHPHAHCVFNGTQPICQCLEGYMGDGLSCVPATPIVQPAPDHVVDSGQDEVSEEDREQCRDQQDCHVDAHCVGDKENFEKFYCQCLWGFEGDGIHSCVPAEECKPSDVGICGLNAKCQFSSPNRKYTCQCDQGFTRINNACVEPPPLPPHEPDEQISSICNKCALEARCQQAPSTGEWQCMCVPGYVGNGLECQRESPQKPKKSNCLDDRNLCSVNAQCVPNEQNEYVCNCNYGYRGNGHVCEPIGAVDQPEVEATLLIGRGMSIVQRSTNLELVVVPHQVVVDIAFDCQSQRIFWSDISGHTIRSVSQNGTGLNSTLSTELRSPEGLAIDWSSRNLYYVDSIKNELGVATLDGKYKKSLLTEGLWNPRALVIDITNRHLYYSDWHRESPRIGRIDLDGSNHRTFVSENIHLPNGLTLLHGRRELCWVDAGSQRLVCIGLNGSGRRDVYKSLEYPFGLTSHQEQRFYWTDWKDHKIHSVSIKGDGYTSFLPGAGGKSKLYGVISLNLKCQGAPTQCSRDNGGCDYLCLPSTQPSGLVCQCPDNVQGLTGCPSNAK</sequence>
<keyword evidence="7" id="KW-0106">Calcium</keyword>
<dbReference type="Proteomes" id="UP001201812">
    <property type="component" value="Unassembled WGS sequence"/>
</dbReference>
<dbReference type="InterPro" id="IPR009030">
    <property type="entry name" value="Growth_fac_rcpt_cys_sf"/>
</dbReference>
<keyword evidence="6" id="KW-0677">Repeat</keyword>
<keyword evidence="9" id="KW-0325">Glycoprotein</keyword>
<feature type="repeat" description="LDL-receptor class B" evidence="11">
    <location>
        <begin position="1235"/>
        <end position="1277"/>
    </location>
</feature>
<dbReference type="Pfam" id="PF00058">
    <property type="entry name" value="Ldl_recept_b"/>
    <property type="match status" value="2"/>
</dbReference>
<dbReference type="GO" id="GO:0005886">
    <property type="term" value="C:plasma membrane"/>
    <property type="evidence" value="ECO:0007669"/>
    <property type="project" value="TreeGrafter"/>
</dbReference>
<keyword evidence="2" id="KW-0964">Secreted</keyword>
<feature type="domain" description="EGF-like" evidence="13">
    <location>
        <begin position="1145"/>
        <end position="1186"/>
    </location>
</feature>
<dbReference type="SMART" id="SM00539">
    <property type="entry name" value="NIDO"/>
    <property type="match status" value="1"/>
</dbReference>
<evidence type="ECO:0000256" key="4">
    <source>
        <dbReference type="ARBA" id="ARBA00022536"/>
    </source>
</evidence>
<dbReference type="InterPro" id="IPR003886">
    <property type="entry name" value="NIDO_dom"/>
</dbReference>
<name>A0AAD4NA12_9BILA</name>
<evidence type="ECO:0000256" key="1">
    <source>
        <dbReference type="ARBA" id="ARBA00004498"/>
    </source>
</evidence>
<dbReference type="PROSITE" id="PS51220">
    <property type="entry name" value="NIDO"/>
    <property type="match status" value="1"/>
</dbReference>
<feature type="region of interest" description="Disordered" evidence="12">
    <location>
        <begin position="265"/>
        <end position="292"/>
    </location>
</feature>
<evidence type="ECO:0000256" key="3">
    <source>
        <dbReference type="ARBA" id="ARBA00022530"/>
    </source>
</evidence>
<evidence type="ECO:0000256" key="12">
    <source>
        <dbReference type="SAM" id="MobiDB-lite"/>
    </source>
</evidence>
<reference evidence="16" key="1">
    <citation type="submission" date="2022-01" db="EMBL/GenBank/DDBJ databases">
        <title>Genome Sequence Resource for Two Populations of Ditylenchus destructor, the Migratory Endoparasitic Phytonematode.</title>
        <authorList>
            <person name="Zhang H."/>
            <person name="Lin R."/>
            <person name="Xie B."/>
        </authorList>
    </citation>
    <scope>NUCLEOTIDE SEQUENCE</scope>
    <source>
        <strain evidence="16">BazhouSP</strain>
    </source>
</reference>
<dbReference type="PANTHER" id="PTHR46513:SF13">
    <property type="entry name" value="EGF-LIKE DOMAIN-CONTAINING PROTEIN"/>
    <property type="match status" value="1"/>
</dbReference>
<dbReference type="Pfam" id="PF06119">
    <property type="entry name" value="NIDO"/>
    <property type="match status" value="1"/>
</dbReference>
<accession>A0AAD4NA12</accession>
<evidence type="ECO:0000259" key="14">
    <source>
        <dbReference type="PROSITE" id="PS50993"/>
    </source>
</evidence>
<evidence type="ECO:0000313" key="17">
    <source>
        <dbReference type="Proteomes" id="UP001201812"/>
    </source>
</evidence>
<proteinExistence type="predicted"/>
<keyword evidence="4 10" id="KW-0245">EGF-like domain</keyword>
<feature type="domain" description="EGF-like" evidence="13">
    <location>
        <begin position="998"/>
        <end position="1041"/>
    </location>
</feature>
<dbReference type="PANTHER" id="PTHR46513">
    <property type="entry name" value="VITELLOGENIN RECEPTOR-LIKE PROTEIN-RELATED-RELATED"/>
    <property type="match status" value="1"/>
</dbReference>
<keyword evidence="8 10" id="KW-1015">Disulfide bond</keyword>
<evidence type="ECO:0000256" key="5">
    <source>
        <dbReference type="ARBA" id="ARBA00022729"/>
    </source>
</evidence>
<evidence type="ECO:0000256" key="7">
    <source>
        <dbReference type="ARBA" id="ARBA00022837"/>
    </source>
</evidence>
<dbReference type="PROSITE" id="PS51120">
    <property type="entry name" value="LDLRB"/>
    <property type="match status" value="3"/>
</dbReference>
<dbReference type="InterPro" id="IPR000033">
    <property type="entry name" value="LDLR_classB_rpt"/>
</dbReference>
<dbReference type="PROSITE" id="PS50993">
    <property type="entry name" value="NIDOGEN_G2"/>
    <property type="match status" value="1"/>
</dbReference>
<comment type="caution">
    <text evidence="16">The sequence shown here is derived from an EMBL/GenBank/DDBJ whole genome shotgun (WGS) entry which is preliminary data.</text>
</comment>
<organism evidence="16 17">
    <name type="scientific">Ditylenchus destructor</name>
    <dbReference type="NCBI Taxonomy" id="166010"/>
    <lineage>
        <taxon>Eukaryota</taxon>
        <taxon>Metazoa</taxon>
        <taxon>Ecdysozoa</taxon>
        <taxon>Nematoda</taxon>
        <taxon>Chromadorea</taxon>
        <taxon>Rhabditida</taxon>
        <taxon>Tylenchina</taxon>
        <taxon>Tylenchomorpha</taxon>
        <taxon>Sphaerularioidea</taxon>
        <taxon>Anguinidae</taxon>
        <taxon>Anguininae</taxon>
        <taxon>Ditylenchus</taxon>
    </lineage>
</organism>